<dbReference type="SUPFAM" id="SSF158472">
    <property type="entry name" value="HAMP domain-like"/>
    <property type="match status" value="1"/>
</dbReference>
<dbReference type="InterPro" id="IPR003594">
    <property type="entry name" value="HATPase_dom"/>
</dbReference>
<dbReference type="InterPro" id="IPR036097">
    <property type="entry name" value="HisK_dim/P_sf"/>
</dbReference>
<reference evidence="17" key="1">
    <citation type="submission" date="2021-01" db="EMBL/GenBank/DDBJ databases">
        <title>Whole genome shotgun sequence of Virgisporangium ochraceum NBRC 16418.</title>
        <authorList>
            <person name="Komaki H."/>
            <person name="Tamura T."/>
        </authorList>
    </citation>
    <scope>NUCLEOTIDE SEQUENCE</scope>
    <source>
        <strain evidence="17">NBRC 16418</strain>
    </source>
</reference>
<dbReference type="PROSITE" id="PS50109">
    <property type="entry name" value="HIS_KIN"/>
    <property type="match status" value="1"/>
</dbReference>
<keyword evidence="18" id="KW-1185">Reference proteome</keyword>
<comment type="caution">
    <text evidence="17">The sequence shown here is derived from an EMBL/GenBank/DDBJ whole genome shotgun (WGS) entry which is preliminary data.</text>
</comment>
<comment type="subcellular location">
    <subcellularLocation>
        <location evidence="2">Cell membrane</location>
        <topology evidence="2">Multi-pass membrane protein</topology>
    </subcellularLocation>
</comment>
<dbReference type="GO" id="GO:0005886">
    <property type="term" value="C:plasma membrane"/>
    <property type="evidence" value="ECO:0007669"/>
    <property type="project" value="UniProtKB-SubCell"/>
</dbReference>
<evidence type="ECO:0000256" key="3">
    <source>
        <dbReference type="ARBA" id="ARBA00012438"/>
    </source>
</evidence>
<keyword evidence="8" id="KW-0547">Nucleotide-binding</keyword>
<dbReference type="PANTHER" id="PTHR44936">
    <property type="entry name" value="SENSOR PROTEIN CREC"/>
    <property type="match status" value="1"/>
</dbReference>
<keyword evidence="5" id="KW-0597">Phosphoprotein</keyword>
<dbReference type="GO" id="GO:0000155">
    <property type="term" value="F:phosphorelay sensor kinase activity"/>
    <property type="evidence" value="ECO:0007669"/>
    <property type="project" value="InterPro"/>
</dbReference>
<dbReference type="InterPro" id="IPR005467">
    <property type="entry name" value="His_kinase_dom"/>
</dbReference>
<dbReference type="GO" id="GO:0005524">
    <property type="term" value="F:ATP binding"/>
    <property type="evidence" value="ECO:0007669"/>
    <property type="project" value="UniProtKB-KW"/>
</dbReference>
<evidence type="ECO:0000256" key="11">
    <source>
        <dbReference type="ARBA" id="ARBA00022989"/>
    </source>
</evidence>
<evidence type="ECO:0000259" key="15">
    <source>
        <dbReference type="PROSITE" id="PS50109"/>
    </source>
</evidence>
<sequence length="420" mass="43622">MRLALNRLAVAITAMVALAFLVPLAGVTRQLAHDRALGDARQQAAAMVTALAVDSRPELLARAVASTAAGGAGRLAVHLPGADPIGVSHAAAADVAAARGGRSFTRTGASGLVYLQPSVLDGSRVAVIEVFVPGDELNRGVWPAWLALAGLAVALVIGSTLFADRLGSRTVHATRDLADVTRRFGAGDLTVRAEPKGPPELRDAARNFNAMADNLRERMDAERELAADLSHRLRTPLTALRLDADAVPPGPVADRLRQAFDVLDAELEAIITGARLSASKRTAQSTDLVEALADRLAFWSVLAEDQGRHTRIVGGEHPVPVNVPRGELILAIDALLGNVFAHTPEGTPLQVTVSEHGMIVDDAGPGIRDPEAAVRRGASGAGSTGLGLDIAQRVARAAGGRLEIGRSPLGGARVALFLGV</sequence>
<keyword evidence="10" id="KW-0067">ATP-binding</keyword>
<dbReference type="InterPro" id="IPR050980">
    <property type="entry name" value="2C_sensor_his_kinase"/>
</dbReference>
<dbReference type="EMBL" id="BOPH01000031">
    <property type="protein sequence ID" value="GIJ67776.1"/>
    <property type="molecule type" value="Genomic_DNA"/>
</dbReference>
<dbReference type="Proteomes" id="UP000635606">
    <property type="component" value="Unassembled WGS sequence"/>
</dbReference>
<dbReference type="Pfam" id="PF00512">
    <property type="entry name" value="HisKA"/>
    <property type="match status" value="1"/>
</dbReference>
<evidence type="ECO:0000256" key="4">
    <source>
        <dbReference type="ARBA" id="ARBA00022475"/>
    </source>
</evidence>
<evidence type="ECO:0000256" key="7">
    <source>
        <dbReference type="ARBA" id="ARBA00022692"/>
    </source>
</evidence>
<evidence type="ECO:0000256" key="8">
    <source>
        <dbReference type="ARBA" id="ARBA00022741"/>
    </source>
</evidence>
<evidence type="ECO:0000256" key="5">
    <source>
        <dbReference type="ARBA" id="ARBA00022553"/>
    </source>
</evidence>
<dbReference type="Gene3D" id="6.10.340.10">
    <property type="match status" value="1"/>
</dbReference>
<dbReference type="EC" id="2.7.13.3" evidence="3"/>
<gene>
    <name evidence="17" type="ORF">Voc01_026930</name>
</gene>
<feature type="domain" description="Histidine kinase" evidence="15">
    <location>
        <begin position="228"/>
        <end position="420"/>
    </location>
</feature>
<evidence type="ECO:0000256" key="1">
    <source>
        <dbReference type="ARBA" id="ARBA00000085"/>
    </source>
</evidence>
<dbReference type="PROSITE" id="PS50885">
    <property type="entry name" value="HAMP"/>
    <property type="match status" value="1"/>
</dbReference>
<dbReference type="Pfam" id="PF00672">
    <property type="entry name" value="HAMP"/>
    <property type="match status" value="1"/>
</dbReference>
<protein>
    <recommendedName>
        <fullName evidence="3">histidine kinase</fullName>
        <ecNumber evidence="3">2.7.13.3</ecNumber>
    </recommendedName>
</protein>
<feature type="coiled-coil region" evidence="13">
    <location>
        <begin position="205"/>
        <end position="232"/>
    </location>
</feature>
<evidence type="ECO:0000256" key="14">
    <source>
        <dbReference type="SAM" id="Phobius"/>
    </source>
</evidence>
<evidence type="ECO:0000259" key="16">
    <source>
        <dbReference type="PROSITE" id="PS50885"/>
    </source>
</evidence>
<feature type="domain" description="HAMP" evidence="16">
    <location>
        <begin position="168"/>
        <end position="220"/>
    </location>
</feature>
<evidence type="ECO:0000256" key="13">
    <source>
        <dbReference type="SAM" id="Coils"/>
    </source>
</evidence>
<feature type="transmembrane region" description="Helical" evidence="14">
    <location>
        <begin position="142"/>
        <end position="163"/>
    </location>
</feature>
<accession>A0A8J3ZUM6</accession>
<evidence type="ECO:0000313" key="17">
    <source>
        <dbReference type="EMBL" id="GIJ67776.1"/>
    </source>
</evidence>
<keyword evidence="14" id="KW-0472">Membrane</keyword>
<dbReference type="CDD" id="cd00082">
    <property type="entry name" value="HisKA"/>
    <property type="match status" value="1"/>
</dbReference>
<keyword evidence="9 17" id="KW-0418">Kinase</keyword>
<dbReference type="SUPFAM" id="SSF47384">
    <property type="entry name" value="Homodimeric domain of signal transducing histidine kinase"/>
    <property type="match status" value="1"/>
</dbReference>
<dbReference type="RefSeq" id="WP_203927717.1">
    <property type="nucleotide sequence ID" value="NZ_BOPH01000031.1"/>
</dbReference>
<keyword evidence="4" id="KW-1003">Cell membrane</keyword>
<dbReference type="Gene3D" id="3.30.565.10">
    <property type="entry name" value="Histidine kinase-like ATPase, C-terminal domain"/>
    <property type="match status" value="1"/>
</dbReference>
<dbReference type="SMART" id="SM00387">
    <property type="entry name" value="HATPase_c"/>
    <property type="match status" value="1"/>
</dbReference>
<organism evidence="17 18">
    <name type="scientific">Virgisporangium ochraceum</name>
    <dbReference type="NCBI Taxonomy" id="65505"/>
    <lineage>
        <taxon>Bacteria</taxon>
        <taxon>Bacillati</taxon>
        <taxon>Actinomycetota</taxon>
        <taxon>Actinomycetes</taxon>
        <taxon>Micromonosporales</taxon>
        <taxon>Micromonosporaceae</taxon>
        <taxon>Virgisporangium</taxon>
    </lineage>
</organism>
<keyword evidence="6" id="KW-0808">Transferase</keyword>
<dbReference type="CDD" id="cd06225">
    <property type="entry name" value="HAMP"/>
    <property type="match status" value="1"/>
</dbReference>
<dbReference type="PANTHER" id="PTHR44936:SF9">
    <property type="entry name" value="SENSOR PROTEIN CREC"/>
    <property type="match status" value="1"/>
</dbReference>
<dbReference type="InterPro" id="IPR036890">
    <property type="entry name" value="HATPase_C_sf"/>
</dbReference>
<evidence type="ECO:0000256" key="9">
    <source>
        <dbReference type="ARBA" id="ARBA00022777"/>
    </source>
</evidence>
<keyword evidence="7 14" id="KW-0812">Transmembrane</keyword>
<evidence type="ECO:0000256" key="12">
    <source>
        <dbReference type="ARBA" id="ARBA00023012"/>
    </source>
</evidence>
<dbReference type="AlphaFoldDB" id="A0A8J3ZUM6"/>
<dbReference type="SUPFAM" id="SSF55874">
    <property type="entry name" value="ATPase domain of HSP90 chaperone/DNA topoisomerase II/histidine kinase"/>
    <property type="match status" value="1"/>
</dbReference>
<dbReference type="InterPro" id="IPR003660">
    <property type="entry name" value="HAMP_dom"/>
</dbReference>
<dbReference type="SMART" id="SM00304">
    <property type="entry name" value="HAMP"/>
    <property type="match status" value="1"/>
</dbReference>
<dbReference type="Pfam" id="PF02518">
    <property type="entry name" value="HATPase_c"/>
    <property type="match status" value="1"/>
</dbReference>
<evidence type="ECO:0000256" key="2">
    <source>
        <dbReference type="ARBA" id="ARBA00004651"/>
    </source>
</evidence>
<dbReference type="InterPro" id="IPR003661">
    <property type="entry name" value="HisK_dim/P_dom"/>
</dbReference>
<keyword evidence="12" id="KW-0902">Two-component regulatory system</keyword>
<evidence type="ECO:0000313" key="18">
    <source>
        <dbReference type="Proteomes" id="UP000635606"/>
    </source>
</evidence>
<keyword evidence="13" id="KW-0175">Coiled coil</keyword>
<evidence type="ECO:0000256" key="6">
    <source>
        <dbReference type="ARBA" id="ARBA00022679"/>
    </source>
</evidence>
<name>A0A8J3ZUM6_9ACTN</name>
<keyword evidence="11 14" id="KW-1133">Transmembrane helix</keyword>
<proteinExistence type="predicted"/>
<comment type="catalytic activity">
    <reaction evidence="1">
        <text>ATP + protein L-histidine = ADP + protein N-phospho-L-histidine.</text>
        <dbReference type="EC" id="2.7.13.3"/>
    </reaction>
</comment>
<evidence type="ECO:0000256" key="10">
    <source>
        <dbReference type="ARBA" id="ARBA00022840"/>
    </source>
</evidence>